<protein>
    <submittedName>
        <fullName evidence="1">Uncharacterized protein</fullName>
    </submittedName>
</protein>
<evidence type="ECO:0000313" key="2">
    <source>
        <dbReference type="Proteomes" id="UP000320771"/>
    </source>
</evidence>
<organism evidence="1 2">
    <name type="scientific">Microbacterium phage McGalleon</name>
    <dbReference type="NCBI Taxonomy" id="2590936"/>
    <lineage>
        <taxon>Viruses</taxon>
        <taxon>Duplodnaviria</taxon>
        <taxon>Heunggongvirae</taxon>
        <taxon>Uroviricota</taxon>
        <taxon>Caudoviricetes</taxon>
        <taxon>Ilzatvirus</taxon>
        <taxon>Ilzatvirus mcgalleon</taxon>
    </lineage>
</organism>
<evidence type="ECO:0000313" key="1">
    <source>
        <dbReference type="EMBL" id="QDP44108.1"/>
    </source>
</evidence>
<name>A0A516KQZ0_9CAUD</name>
<dbReference type="Proteomes" id="UP000320771">
    <property type="component" value="Segment"/>
</dbReference>
<dbReference type="KEGG" id="vg:56214177"/>
<proteinExistence type="predicted"/>
<sequence length="164" mass="19200">MSWVQRELTVAQASSLWTFGRATPMDGDRLAYDRYMARLNDGFLKYIENWFADFWKVRNNLLMNNTADTFETLLARMAELTSIPLDAREQFDAMLRANFEGEINDDASDTEHPTAEQVRKYLMDDNGWTEEEWHQFSGYYFREINADGTTGLTFDAWTRLASDF</sequence>
<dbReference type="EMBL" id="MN062703">
    <property type="protein sequence ID" value="QDP44108.1"/>
    <property type="molecule type" value="Genomic_DNA"/>
</dbReference>
<dbReference type="GeneID" id="56214177"/>
<dbReference type="RefSeq" id="YP_009908633.1">
    <property type="nucleotide sequence ID" value="NC_049927.1"/>
</dbReference>
<accession>A0A516KQZ0</accession>
<keyword evidence="2" id="KW-1185">Reference proteome</keyword>
<gene>
    <name evidence="1" type="primary">57</name>
    <name evidence="1" type="ORF">SEA_MCGALLEON_57</name>
</gene>
<reference evidence="1 2" key="1">
    <citation type="submission" date="2019-06" db="EMBL/GenBank/DDBJ databases">
        <authorList>
            <person name="Kirkpatrick B.L."/>
            <person name="Twichell C.M."/>
            <person name="Davis D.J."/>
            <person name="Hampton E.S."/>
            <person name="Nguyen T."/>
            <person name="Niekamp K.S."/>
            <person name="Riley K.M."/>
            <person name="Lawson J.L."/>
            <person name="Butela K.A."/>
            <person name="Garlena R.A."/>
            <person name="Russell D.A."/>
            <person name="Pope W.H."/>
            <person name="Jacobs-Sera D."/>
            <person name="Hatfull G.F."/>
        </authorList>
    </citation>
    <scope>NUCLEOTIDE SEQUENCE [LARGE SCALE GENOMIC DNA]</scope>
</reference>